<evidence type="ECO:0000313" key="2">
    <source>
        <dbReference type="EMBL" id="CAL5229711.1"/>
    </source>
</evidence>
<keyword evidence="3" id="KW-1185">Reference proteome</keyword>
<evidence type="ECO:0000256" key="1">
    <source>
        <dbReference type="SAM" id="SignalP"/>
    </source>
</evidence>
<keyword evidence="1" id="KW-0732">Signal</keyword>
<accession>A0ABP1GBX9</accession>
<feature type="signal peptide" evidence="1">
    <location>
        <begin position="1"/>
        <end position="18"/>
    </location>
</feature>
<proteinExistence type="predicted"/>
<dbReference type="EMBL" id="CAXHTA020000021">
    <property type="protein sequence ID" value="CAL5229711.1"/>
    <property type="molecule type" value="Genomic_DNA"/>
</dbReference>
<protein>
    <submittedName>
        <fullName evidence="2">G13084 protein</fullName>
    </submittedName>
</protein>
<name>A0ABP1GBX9_9CHLO</name>
<organism evidence="2 3">
    <name type="scientific">Coccomyxa viridis</name>
    <dbReference type="NCBI Taxonomy" id="1274662"/>
    <lineage>
        <taxon>Eukaryota</taxon>
        <taxon>Viridiplantae</taxon>
        <taxon>Chlorophyta</taxon>
        <taxon>core chlorophytes</taxon>
        <taxon>Trebouxiophyceae</taxon>
        <taxon>Trebouxiophyceae incertae sedis</taxon>
        <taxon>Coccomyxaceae</taxon>
        <taxon>Coccomyxa</taxon>
    </lineage>
</organism>
<gene>
    <name evidence="2" type="primary">g13084</name>
    <name evidence="2" type="ORF">VP750_LOCUS11617</name>
</gene>
<sequence length="357" mass="39550">MLVLGLTLVVLSISIAQALSTSSCERAANSSKDSRVWWDPKTKRCTPDLCDGVKLADIPDVSGYLPNALACQMELYDADRIRGCFEGKHVVLLGDSTMSETVHDLVLLVSGLANWPDQVNTYVYNATRQGRAYSEIWIPYKGLKPPHGLKIEFFGNHRNMTVSAPTLGLTITHRFTGHVDLKENMMGLDTFFHRDFQREFRCLTDPQPGQGCQKRRPDMLVVNSGLHDIKTAIPKFAMNMRALAQRLKTISQKGTTVAWRGNNLLPHTHGMDVISRHYIESEGLKFVDTRGIMEYFKADIATGCCTDLTKTGGAHIGAIAKFHNESSRLTVSSMVTQGILQALCNKPKRSAPVSNAL</sequence>
<feature type="chain" id="PRO_5046495443" evidence="1">
    <location>
        <begin position="19"/>
        <end position="357"/>
    </location>
</feature>
<dbReference type="Proteomes" id="UP001497392">
    <property type="component" value="Unassembled WGS sequence"/>
</dbReference>
<reference evidence="2 3" key="1">
    <citation type="submission" date="2024-06" db="EMBL/GenBank/DDBJ databases">
        <authorList>
            <person name="Kraege A."/>
            <person name="Thomma B."/>
        </authorList>
    </citation>
    <scope>NUCLEOTIDE SEQUENCE [LARGE SCALE GENOMIC DNA]</scope>
</reference>
<comment type="caution">
    <text evidence="2">The sequence shown here is derived from an EMBL/GenBank/DDBJ whole genome shotgun (WGS) entry which is preliminary data.</text>
</comment>
<evidence type="ECO:0000313" key="3">
    <source>
        <dbReference type="Proteomes" id="UP001497392"/>
    </source>
</evidence>